<keyword evidence="1" id="KW-1133">Transmembrane helix</keyword>
<sequence>MENNMTLADKISAAFLIILILAGFAMMWRYGQATMRASLDTSYAERAIAEGYPNPYSEEAYNLFHDAK</sequence>
<reference evidence="2 3" key="1">
    <citation type="journal article" date="2016" name="Nat. Commun.">
        <title>Thousands of microbial genomes shed light on interconnected biogeochemical processes in an aquifer system.</title>
        <authorList>
            <person name="Anantharaman K."/>
            <person name="Brown C.T."/>
            <person name="Hug L.A."/>
            <person name="Sharon I."/>
            <person name="Castelle C.J."/>
            <person name="Probst A.J."/>
            <person name="Thomas B.C."/>
            <person name="Singh A."/>
            <person name="Wilkins M.J."/>
            <person name="Karaoz U."/>
            <person name="Brodie E.L."/>
            <person name="Williams K.H."/>
            <person name="Hubbard S.S."/>
            <person name="Banfield J.F."/>
        </authorList>
    </citation>
    <scope>NUCLEOTIDE SEQUENCE [LARGE SCALE GENOMIC DNA]</scope>
</reference>
<keyword evidence="1" id="KW-0812">Transmembrane</keyword>
<comment type="caution">
    <text evidence="2">The sequence shown here is derived from an EMBL/GenBank/DDBJ whole genome shotgun (WGS) entry which is preliminary data.</text>
</comment>
<dbReference type="EMBL" id="MHJB01000003">
    <property type="protein sequence ID" value="OGY61878.1"/>
    <property type="molecule type" value="Genomic_DNA"/>
</dbReference>
<keyword evidence="1" id="KW-0472">Membrane</keyword>
<proteinExistence type="predicted"/>
<evidence type="ECO:0000256" key="1">
    <source>
        <dbReference type="SAM" id="Phobius"/>
    </source>
</evidence>
<gene>
    <name evidence="2" type="ORF">A3F99_02445</name>
</gene>
<name>A0A1G1ZB45_9BACT</name>
<accession>A0A1G1ZB45</accession>
<dbReference type="Proteomes" id="UP000176571">
    <property type="component" value="Unassembled WGS sequence"/>
</dbReference>
<feature type="transmembrane region" description="Helical" evidence="1">
    <location>
        <begin position="12"/>
        <end position="30"/>
    </location>
</feature>
<dbReference type="AlphaFoldDB" id="A0A1G1ZB45"/>
<evidence type="ECO:0000313" key="3">
    <source>
        <dbReference type="Proteomes" id="UP000176571"/>
    </source>
</evidence>
<organism evidence="2 3">
    <name type="scientific">Candidatus Colwellbacteria bacterium RIFCSPLOWO2_12_FULL_43_11</name>
    <dbReference type="NCBI Taxonomy" id="1797693"/>
    <lineage>
        <taxon>Bacteria</taxon>
        <taxon>Candidatus Colwelliibacteriota</taxon>
    </lineage>
</organism>
<protein>
    <submittedName>
        <fullName evidence="2">Uncharacterized protein</fullName>
    </submittedName>
</protein>
<evidence type="ECO:0000313" key="2">
    <source>
        <dbReference type="EMBL" id="OGY61878.1"/>
    </source>
</evidence>